<organism evidence="2 3">
    <name type="scientific">Trema orientale</name>
    <name type="common">Charcoal tree</name>
    <name type="synonym">Celtis orientalis</name>
    <dbReference type="NCBI Taxonomy" id="63057"/>
    <lineage>
        <taxon>Eukaryota</taxon>
        <taxon>Viridiplantae</taxon>
        <taxon>Streptophyta</taxon>
        <taxon>Embryophyta</taxon>
        <taxon>Tracheophyta</taxon>
        <taxon>Spermatophyta</taxon>
        <taxon>Magnoliopsida</taxon>
        <taxon>eudicotyledons</taxon>
        <taxon>Gunneridae</taxon>
        <taxon>Pentapetalae</taxon>
        <taxon>rosids</taxon>
        <taxon>fabids</taxon>
        <taxon>Rosales</taxon>
        <taxon>Cannabaceae</taxon>
        <taxon>Trema</taxon>
    </lineage>
</organism>
<dbReference type="Proteomes" id="UP000237000">
    <property type="component" value="Unassembled WGS sequence"/>
</dbReference>
<feature type="region of interest" description="Disordered" evidence="1">
    <location>
        <begin position="1"/>
        <end position="32"/>
    </location>
</feature>
<dbReference type="AlphaFoldDB" id="A0A2P5F2E2"/>
<reference evidence="3" key="1">
    <citation type="submission" date="2016-06" db="EMBL/GenBank/DDBJ databases">
        <title>Parallel loss of symbiosis genes in relatives of nitrogen-fixing non-legume Parasponia.</title>
        <authorList>
            <person name="Van Velzen R."/>
            <person name="Holmer R."/>
            <person name="Bu F."/>
            <person name="Rutten L."/>
            <person name="Van Zeijl A."/>
            <person name="Liu W."/>
            <person name="Santuari L."/>
            <person name="Cao Q."/>
            <person name="Sharma T."/>
            <person name="Shen D."/>
            <person name="Roswanjaya Y."/>
            <person name="Wardhani T."/>
            <person name="Kalhor M.S."/>
            <person name="Jansen J."/>
            <person name="Van den Hoogen J."/>
            <person name="Gungor B."/>
            <person name="Hartog M."/>
            <person name="Hontelez J."/>
            <person name="Verver J."/>
            <person name="Yang W.-C."/>
            <person name="Schijlen E."/>
            <person name="Repin R."/>
            <person name="Schilthuizen M."/>
            <person name="Schranz E."/>
            <person name="Heidstra R."/>
            <person name="Miyata K."/>
            <person name="Fedorova E."/>
            <person name="Kohlen W."/>
            <person name="Bisseling T."/>
            <person name="Smit S."/>
            <person name="Geurts R."/>
        </authorList>
    </citation>
    <scope>NUCLEOTIDE SEQUENCE [LARGE SCALE GENOMIC DNA]</scope>
    <source>
        <strain evidence="3">cv. RG33-2</strain>
    </source>
</reference>
<sequence length="109" mass="12473">MIKRTTTAAASSTATSAKKASTKTSFGPTHPSVLLPHHRLLQGYHDQTQPLTLRSVQTSRNYSGRDQKDHHCCRLLYHHHLHQEGLHQDLLRPHLGHPRVPRPHHRLLQ</sequence>
<dbReference type="EMBL" id="JXTC01000070">
    <property type="protein sequence ID" value="PON91942.1"/>
    <property type="molecule type" value="Genomic_DNA"/>
</dbReference>
<evidence type="ECO:0000256" key="1">
    <source>
        <dbReference type="SAM" id="MobiDB-lite"/>
    </source>
</evidence>
<evidence type="ECO:0000313" key="3">
    <source>
        <dbReference type="Proteomes" id="UP000237000"/>
    </source>
</evidence>
<protein>
    <submittedName>
        <fullName evidence="2">Uncharacterized protein</fullName>
    </submittedName>
</protein>
<accession>A0A2P5F2E2</accession>
<keyword evidence="3" id="KW-1185">Reference proteome</keyword>
<evidence type="ECO:0000313" key="2">
    <source>
        <dbReference type="EMBL" id="PON91942.1"/>
    </source>
</evidence>
<comment type="caution">
    <text evidence="2">The sequence shown here is derived from an EMBL/GenBank/DDBJ whole genome shotgun (WGS) entry which is preliminary data.</text>
</comment>
<name>A0A2P5F2E2_TREOI</name>
<proteinExistence type="predicted"/>
<gene>
    <name evidence="2" type="ORF">TorRG33x02_122730</name>
</gene>
<dbReference type="InParanoid" id="A0A2P5F2E2"/>
<feature type="compositionally biased region" description="Low complexity" evidence="1">
    <location>
        <begin position="1"/>
        <end position="25"/>
    </location>
</feature>